<reference evidence="2 3" key="1">
    <citation type="journal article" date="2011" name="Environ. Microbiol.">
        <title>Genome of alkaliphilic Bacillus pseudofirmus OF4 reveals adaptations that support the ability to grow in an external pH range from 7.5 to 11.4.</title>
        <authorList>
            <person name="Janto B."/>
            <person name="Ahmed A."/>
            <person name="Ito M."/>
            <person name="Liu J."/>
            <person name="Hicks D.B."/>
            <person name="Pagni S."/>
            <person name="Fackelmayer O.J."/>
            <person name="Smith T.A."/>
            <person name="Earl J."/>
            <person name="Elbourne L.D."/>
            <person name="Hassan K."/>
            <person name="Paulsen I.T."/>
            <person name="Kolsto A.B."/>
            <person name="Tourasse N.J."/>
            <person name="Ehrlich G.D."/>
            <person name="Boissy R."/>
            <person name="Ivey D.M."/>
            <person name="Li G."/>
            <person name="Xue Y."/>
            <person name="Ma Y."/>
            <person name="Hu F.Z."/>
            <person name="Krulwich T.A."/>
        </authorList>
    </citation>
    <scope>NUCLEOTIDE SEQUENCE [LARGE SCALE GENOMIC DNA]</scope>
    <source>
        <strain evidence="3">ATCC BAA-2126 / JCM 17055 / OF4</strain>
    </source>
</reference>
<dbReference type="Proteomes" id="UP000001544">
    <property type="component" value="Chromosome"/>
</dbReference>
<keyword evidence="1" id="KW-1133">Transmembrane helix</keyword>
<keyword evidence="1" id="KW-0812">Transmembrane</keyword>
<keyword evidence="3" id="KW-1185">Reference proteome</keyword>
<accession>D3FW32</accession>
<evidence type="ECO:0000256" key="1">
    <source>
        <dbReference type="SAM" id="Phobius"/>
    </source>
</evidence>
<dbReference type="AlphaFoldDB" id="D3FW32"/>
<evidence type="ECO:0000313" key="3">
    <source>
        <dbReference type="Proteomes" id="UP000001544"/>
    </source>
</evidence>
<evidence type="ECO:0000313" key="2">
    <source>
        <dbReference type="EMBL" id="ADC50464.1"/>
    </source>
</evidence>
<name>D3FW32_ALKPO</name>
<dbReference type="EMBL" id="CP001878">
    <property type="protein sequence ID" value="ADC50464.1"/>
    <property type="molecule type" value="Genomic_DNA"/>
</dbReference>
<keyword evidence="1" id="KW-0472">Membrane</keyword>
<dbReference type="HOGENOM" id="CLU_3402151_0_0_9"/>
<feature type="transmembrane region" description="Helical" evidence="1">
    <location>
        <begin position="12"/>
        <end position="29"/>
    </location>
</feature>
<dbReference type="STRING" id="398511.BpOF4_12055"/>
<dbReference type="KEGG" id="bpf:BpOF4_12055"/>
<proteinExistence type="predicted"/>
<organism evidence="2 3">
    <name type="scientific">Alkalihalophilus pseudofirmus (strain ATCC BAA-2126 / JCM 17055 / OF4)</name>
    <name type="common">Bacillus pseudofirmus</name>
    <dbReference type="NCBI Taxonomy" id="398511"/>
    <lineage>
        <taxon>Bacteria</taxon>
        <taxon>Bacillati</taxon>
        <taxon>Bacillota</taxon>
        <taxon>Bacilli</taxon>
        <taxon>Bacillales</taxon>
        <taxon>Bacillaceae</taxon>
        <taxon>Alkalihalophilus</taxon>
    </lineage>
</organism>
<protein>
    <submittedName>
        <fullName evidence="2">Uncharacterized protein</fullName>
    </submittedName>
</protein>
<sequence length="30" mass="3601">MQKEKRKAYWQVLAWGLIVVILVGVWRAMQ</sequence>
<gene>
    <name evidence="2" type="ordered locus">BpOF4_12055</name>
</gene>